<keyword evidence="5 9" id="KW-1133">Transmembrane helix</keyword>
<dbReference type="OMA" id="MKSAMAY"/>
<evidence type="ECO:0000256" key="1">
    <source>
        <dbReference type="ARBA" id="ARBA00004141"/>
    </source>
</evidence>
<evidence type="ECO:0000256" key="6">
    <source>
        <dbReference type="ARBA" id="ARBA00023136"/>
    </source>
</evidence>
<feature type="transmembrane region" description="Helical" evidence="9">
    <location>
        <begin position="114"/>
        <end position="135"/>
    </location>
</feature>
<keyword evidence="6 9" id="KW-0472">Membrane</keyword>
<feature type="transmembrane region" description="Helical" evidence="9">
    <location>
        <begin position="169"/>
        <end position="189"/>
    </location>
</feature>
<keyword evidence="4" id="KW-0552">Olfaction</keyword>
<proteinExistence type="predicted"/>
<dbReference type="GO" id="GO:0005549">
    <property type="term" value="F:odorant binding"/>
    <property type="evidence" value="ECO:0007669"/>
    <property type="project" value="InterPro"/>
</dbReference>
<dbReference type="GO" id="GO:0004984">
    <property type="term" value="F:olfactory receptor activity"/>
    <property type="evidence" value="ECO:0007669"/>
    <property type="project" value="InterPro"/>
</dbReference>
<dbReference type="PANTHER" id="PTHR21137:SF26">
    <property type="entry name" value="ODORANT RECEPTOR 10A-RELATED"/>
    <property type="match status" value="1"/>
</dbReference>
<gene>
    <name evidence="10" type="ORF">X777_12369</name>
</gene>
<keyword evidence="7" id="KW-0675">Receptor</keyword>
<reference evidence="10 11" key="1">
    <citation type="journal article" date="2014" name="Curr. Biol.">
        <title>The genome of the clonal raider ant Cerapachys biroi.</title>
        <authorList>
            <person name="Oxley P.R."/>
            <person name="Ji L."/>
            <person name="Fetter-Pruneda I."/>
            <person name="McKenzie S.K."/>
            <person name="Li C."/>
            <person name="Hu H."/>
            <person name="Zhang G."/>
            <person name="Kronauer D.J."/>
        </authorList>
    </citation>
    <scope>NUCLEOTIDE SEQUENCE [LARGE SCALE GENOMIC DNA]</scope>
</reference>
<organism evidence="10 11">
    <name type="scientific">Ooceraea biroi</name>
    <name type="common">Clonal raider ant</name>
    <name type="synonym">Cerapachys biroi</name>
    <dbReference type="NCBI Taxonomy" id="2015173"/>
    <lineage>
        <taxon>Eukaryota</taxon>
        <taxon>Metazoa</taxon>
        <taxon>Ecdysozoa</taxon>
        <taxon>Arthropoda</taxon>
        <taxon>Hexapoda</taxon>
        <taxon>Insecta</taxon>
        <taxon>Pterygota</taxon>
        <taxon>Neoptera</taxon>
        <taxon>Endopterygota</taxon>
        <taxon>Hymenoptera</taxon>
        <taxon>Apocrita</taxon>
        <taxon>Aculeata</taxon>
        <taxon>Formicoidea</taxon>
        <taxon>Formicidae</taxon>
        <taxon>Dorylinae</taxon>
        <taxon>Ooceraea</taxon>
    </lineage>
</organism>
<dbReference type="GO" id="GO:0007165">
    <property type="term" value="P:signal transduction"/>
    <property type="evidence" value="ECO:0007669"/>
    <property type="project" value="UniProtKB-KW"/>
</dbReference>
<dbReference type="AlphaFoldDB" id="A0A026W2T1"/>
<evidence type="ECO:0000256" key="2">
    <source>
        <dbReference type="ARBA" id="ARBA00022606"/>
    </source>
</evidence>
<feature type="transmembrane region" description="Helical" evidence="9">
    <location>
        <begin position="195"/>
        <end position="216"/>
    </location>
</feature>
<keyword evidence="2" id="KW-0716">Sensory transduction</keyword>
<evidence type="ECO:0000313" key="10">
    <source>
        <dbReference type="EMBL" id="EZA49339.1"/>
    </source>
</evidence>
<dbReference type="GO" id="GO:0005886">
    <property type="term" value="C:plasma membrane"/>
    <property type="evidence" value="ECO:0007669"/>
    <property type="project" value="TreeGrafter"/>
</dbReference>
<feature type="transmembrane region" description="Helical" evidence="9">
    <location>
        <begin position="26"/>
        <end position="47"/>
    </location>
</feature>
<evidence type="ECO:0000256" key="4">
    <source>
        <dbReference type="ARBA" id="ARBA00022725"/>
    </source>
</evidence>
<evidence type="ECO:0008006" key="12">
    <source>
        <dbReference type="Google" id="ProtNLM"/>
    </source>
</evidence>
<sequence length="376" mass="43412">RASNIITWNSWPLKFLGLWPSKVNDFLYIFFTVYMLIYYTMAVRHLIKQFGHLGNIVDNLTDNILLSMILGKMIILRRSCGIMAKFVKAIKDDFSINTYSSVQETMAYLRYNEIALVFTKVSMGTTIITAISYYLRMFIANWRQFMSGNYSYELPYPAYFFEIKDTTSYTCVCIYLTLMVPIIICGYAGADAYLLSMILHVCGQFAALTCKVNNLLKNHKNYRRNFTNIVLRHQHLITLAEILENNFNYIFLQQIVGTVFILCLTSLNMLANSEFGDNTNFIVFLLYTSCVFMTIFGYCYIGDCLITESSGLQDAFYNIKWYKNPPQHTRLISICMTRAEKPLTLTAGKFCILSLSTFTNIVKTSMAYMSLLRKIL</sequence>
<name>A0A026W2T1_OOCBI</name>
<evidence type="ECO:0000256" key="7">
    <source>
        <dbReference type="ARBA" id="ARBA00023170"/>
    </source>
</evidence>
<accession>A0A026W2T1</accession>
<evidence type="ECO:0000256" key="8">
    <source>
        <dbReference type="ARBA" id="ARBA00023224"/>
    </source>
</evidence>
<keyword evidence="8" id="KW-0807">Transducer</keyword>
<feature type="transmembrane region" description="Helical" evidence="9">
    <location>
        <begin position="281"/>
        <end position="301"/>
    </location>
</feature>
<dbReference type="InterPro" id="IPR004117">
    <property type="entry name" value="7tm6_olfct_rcpt"/>
</dbReference>
<evidence type="ECO:0000313" key="11">
    <source>
        <dbReference type="Proteomes" id="UP000053097"/>
    </source>
</evidence>
<feature type="transmembrane region" description="Helical" evidence="9">
    <location>
        <begin position="249"/>
        <end position="269"/>
    </location>
</feature>
<feature type="non-terminal residue" evidence="10">
    <location>
        <position position="1"/>
    </location>
</feature>
<evidence type="ECO:0000256" key="9">
    <source>
        <dbReference type="SAM" id="Phobius"/>
    </source>
</evidence>
<dbReference type="Pfam" id="PF02949">
    <property type="entry name" value="7tm_6"/>
    <property type="match status" value="1"/>
</dbReference>
<dbReference type="Proteomes" id="UP000053097">
    <property type="component" value="Unassembled WGS sequence"/>
</dbReference>
<evidence type="ECO:0000256" key="5">
    <source>
        <dbReference type="ARBA" id="ARBA00022989"/>
    </source>
</evidence>
<protein>
    <recommendedName>
        <fullName evidence="12">Odorant receptor</fullName>
    </recommendedName>
</protein>
<keyword evidence="11" id="KW-1185">Reference proteome</keyword>
<keyword evidence="3 9" id="KW-0812">Transmembrane</keyword>
<comment type="subcellular location">
    <subcellularLocation>
        <location evidence="1">Membrane</location>
        <topology evidence="1">Multi-pass membrane protein</topology>
    </subcellularLocation>
</comment>
<evidence type="ECO:0000256" key="3">
    <source>
        <dbReference type="ARBA" id="ARBA00022692"/>
    </source>
</evidence>
<dbReference type="OrthoDB" id="8185860at2759"/>
<dbReference type="PANTHER" id="PTHR21137">
    <property type="entry name" value="ODORANT RECEPTOR"/>
    <property type="match status" value="1"/>
</dbReference>
<dbReference type="EMBL" id="KK107522">
    <property type="protein sequence ID" value="EZA49339.1"/>
    <property type="molecule type" value="Genomic_DNA"/>
</dbReference>